<proteinExistence type="predicted"/>
<evidence type="ECO:0000313" key="2">
    <source>
        <dbReference type="Proteomes" id="UP001320609"/>
    </source>
</evidence>
<dbReference type="Proteomes" id="UP001320609">
    <property type="component" value="Unassembled WGS sequence"/>
</dbReference>
<protein>
    <submittedName>
        <fullName evidence="1">Uncharacterized protein</fullName>
    </submittedName>
</protein>
<sequence>MNNEAQQYHREMANTILTQLGGMMALKLIGGRPASGESNGNKNSVVPVGNAGDTVVDVKFEGEAKEIDGVRPNVVRIIYCLSSDTYRFILFRATGNMARVLFDLSDVYCDMLQDMFEEKTGLFLYLRNKDKVNFS</sequence>
<evidence type="ECO:0000313" key="1">
    <source>
        <dbReference type="EMBL" id="MCH4813134.1"/>
    </source>
</evidence>
<gene>
    <name evidence="1" type="ORF">MLE19_17505</name>
</gene>
<reference evidence="1 2" key="1">
    <citation type="submission" date="2022-03" db="EMBL/GenBank/DDBJ databases">
        <title>Genomic signatures underlying metal tolerance in selected Arctic bacterial isolates.</title>
        <authorList>
            <person name="Thomas F.A."/>
            <person name="Venkatachalam S."/>
            <person name="Krishnan K.P."/>
        </authorList>
    </citation>
    <scope>NUCLEOTIDE SEQUENCE [LARGE SCALE GENOMIC DNA]</scope>
    <source>
        <strain evidence="1 2">HM116</strain>
    </source>
</reference>
<dbReference type="RefSeq" id="WP_240719418.1">
    <property type="nucleotide sequence ID" value="NZ_JAKVTW010000016.1"/>
</dbReference>
<name>A0ABS9SAL2_9GAMM</name>
<keyword evidence="2" id="KW-1185">Reference proteome</keyword>
<dbReference type="EMBL" id="JAKVTW010000016">
    <property type="protein sequence ID" value="MCH4813134.1"/>
    <property type="molecule type" value="Genomic_DNA"/>
</dbReference>
<organism evidence="1 2">
    <name type="scientific">Vreelandella neptunia</name>
    <dbReference type="NCBI Taxonomy" id="115551"/>
    <lineage>
        <taxon>Bacteria</taxon>
        <taxon>Pseudomonadati</taxon>
        <taxon>Pseudomonadota</taxon>
        <taxon>Gammaproteobacteria</taxon>
        <taxon>Oceanospirillales</taxon>
        <taxon>Halomonadaceae</taxon>
        <taxon>Vreelandella</taxon>
    </lineage>
</organism>
<accession>A0ABS9SAL2</accession>
<comment type="caution">
    <text evidence="1">The sequence shown here is derived from an EMBL/GenBank/DDBJ whole genome shotgun (WGS) entry which is preliminary data.</text>
</comment>